<protein>
    <submittedName>
        <fullName evidence="1">Uncharacterized protein</fullName>
    </submittedName>
</protein>
<dbReference type="RefSeq" id="WP_146618772.1">
    <property type="nucleotide sequence ID" value="NZ_NHSK01000065.1"/>
</dbReference>
<evidence type="ECO:0000313" key="2">
    <source>
        <dbReference type="Proteomes" id="UP000248863"/>
    </source>
</evidence>
<proteinExistence type="predicted"/>
<dbReference type="OrthoDB" id="9179410at2"/>
<evidence type="ECO:0000313" key="1">
    <source>
        <dbReference type="EMBL" id="RAI38010.1"/>
    </source>
</evidence>
<accession>A0A327KGX1</accession>
<dbReference type="AlphaFoldDB" id="A0A327KGX1"/>
<sequence length="234" mass="24707">MTAFSSTAAATSGAAASSPLLKGRHRPDFSQPFALSVDDERILSARGLDQTRQDRVEALYTAGRSAVRSGQARSFLAGLDTASLALLQNAASLADPIDVGALSEEGAENLLLAPTEGVDLNGDGLLQTGTALLFSFPPVNASPALRAAWEEATASMSEGDILMLSMQVGGILTPVDGGTPRARDVSDGFDWNRHMADLISANEAARAYNTPERTRQVEANLRTLWDSLRRHGLA</sequence>
<gene>
    <name evidence="1" type="ORF">CH338_14180</name>
</gene>
<keyword evidence="2" id="KW-1185">Reference proteome</keyword>
<comment type="caution">
    <text evidence="1">The sequence shown here is derived from an EMBL/GenBank/DDBJ whole genome shotgun (WGS) entry which is preliminary data.</text>
</comment>
<organism evidence="1 2">
    <name type="scientific">Rhodoplanes elegans</name>
    <dbReference type="NCBI Taxonomy" id="29408"/>
    <lineage>
        <taxon>Bacteria</taxon>
        <taxon>Pseudomonadati</taxon>
        <taxon>Pseudomonadota</taxon>
        <taxon>Alphaproteobacteria</taxon>
        <taxon>Hyphomicrobiales</taxon>
        <taxon>Nitrobacteraceae</taxon>
        <taxon>Rhodoplanes</taxon>
    </lineage>
</organism>
<name>A0A327KGX1_9BRAD</name>
<dbReference type="EMBL" id="NPEU01000148">
    <property type="protein sequence ID" value="RAI38010.1"/>
    <property type="molecule type" value="Genomic_DNA"/>
</dbReference>
<reference evidence="1 2" key="1">
    <citation type="submission" date="2017-07" db="EMBL/GenBank/DDBJ databases">
        <title>Draft Genome Sequences of Select Purple Nonsulfur Bacteria.</title>
        <authorList>
            <person name="Lasarre B."/>
            <person name="Mckinlay J.B."/>
        </authorList>
    </citation>
    <scope>NUCLEOTIDE SEQUENCE [LARGE SCALE GENOMIC DNA]</scope>
    <source>
        <strain evidence="1 2">DSM 11907</strain>
    </source>
</reference>
<dbReference type="Proteomes" id="UP000248863">
    <property type="component" value="Unassembled WGS sequence"/>
</dbReference>